<protein>
    <submittedName>
        <fullName evidence="1">Uncharacterized protein</fullName>
    </submittedName>
</protein>
<dbReference type="Proteomes" id="UP000319817">
    <property type="component" value="Chromosome"/>
</dbReference>
<dbReference type="OrthoDB" id="287432at2"/>
<reference evidence="1 2" key="1">
    <citation type="submission" date="2019-02" db="EMBL/GenBank/DDBJ databases">
        <title>Deep-cultivation of Planctomycetes and their phenomic and genomic characterization uncovers novel biology.</title>
        <authorList>
            <person name="Wiegand S."/>
            <person name="Jogler M."/>
            <person name="Boedeker C."/>
            <person name="Pinto D."/>
            <person name="Vollmers J."/>
            <person name="Rivas-Marin E."/>
            <person name="Kohn T."/>
            <person name="Peeters S.H."/>
            <person name="Heuer A."/>
            <person name="Rast P."/>
            <person name="Oberbeckmann S."/>
            <person name="Bunk B."/>
            <person name="Jeske O."/>
            <person name="Meyerdierks A."/>
            <person name="Storesund J.E."/>
            <person name="Kallscheuer N."/>
            <person name="Luecker S."/>
            <person name="Lage O.M."/>
            <person name="Pohl T."/>
            <person name="Merkel B.J."/>
            <person name="Hornburger P."/>
            <person name="Mueller R.-W."/>
            <person name="Bruemmer F."/>
            <person name="Labrenz M."/>
            <person name="Spormann A.M."/>
            <person name="Op den Camp H."/>
            <person name="Overmann J."/>
            <person name="Amann R."/>
            <person name="Jetten M.S.M."/>
            <person name="Mascher T."/>
            <person name="Medema M.H."/>
            <person name="Devos D.P."/>
            <person name="Kaster A.-K."/>
            <person name="Ovreas L."/>
            <person name="Rohde M."/>
            <person name="Galperin M.Y."/>
            <person name="Jogler C."/>
        </authorList>
    </citation>
    <scope>NUCLEOTIDE SEQUENCE [LARGE SCALE GENOMIC DNA]</scope>
    <source>
        <strain evidence="1 2">K23_9</strain>
    </source>
</reference>
<proteinExistence type="predicted"/>
<evidence type="ECO:0000313" key="1">
    <source>
        <dbReference type="EMBL" id="QDT12072.1"/>
    </source>
</evidence>
<organism evidence="1 2">
    <name type="scientific">Stieleria marina</name>
    <dbReference type="NCBI Taxonomy" id="1930275"/>
    <lineage>
        <taxon>Bacteria</taxon>
        <taxon>Pseudomonadati</taxon>
        <taxon>Planctomycetota</taxon>
        <taxon>Planctomycetia</taxon>
        <taxon>Pirellulales</taxon>
        <taxon>Pirellulaceae</taxon>
        <taxon>Stieleria</taxon>
    </lineage>
</organism>
<accession>A0A517NY73</accession>
<dbReference type="EMBL" id="CP036526">
    <property type="protein sequence ID" value="QDT12072.1"/>
    <property type="molecule type" value="Genomic_DNA"/>
</dbReference>
<evidence type="ECO:0000313" key="2">
    <source>
        <dbReference type="Proteomes" id="UP000319817"/>
    </source>
</evidence>
<dbReference type="AlphaFoldDB" id="A0A517NY73"/>
<dbReference type="RefSeq" id="WP_145419803.1">
    <property type="nucleotide sequence ID" value="NZ_CP036526.1"/>
</dbReference>
<name>A0A517NY73_9BACT</name>
<sequence length="87" mass="10051">MNRTANSILDEKFLDVRAKLLEVAADFDRIDRAASDEGPLSGQSRDHRERLGEAINILRSDGADRAERLQKLFSRDYESSWRKEMQI</sequence>
<keyword evidence="2" id="KW-1185">Reference proteome</keyword>
<gene>
    <name evidence="1" type="ORF">K239x_40800</name>
</gene>